<protein>
    <submittedName>
        <fullName evidence="2">Uncharacterized protein</fullName>
    </submittedName>
</protein>
<evidence type="ECO:0000313" key="3">
    <source>
        <dbReference type="Proteomes" id="UP001302349"/>
    </source>
</evidence>
<reference evidence="2 3" key="1">
    <citation type="journal article" date="2023" name="Microbiol. Resour. Announc.">
        <title>Complete Genome Sequence of Imperialibacter roseus strain P4T.</title>
        <authorList>
            <person name="Tizabi D.R."/>
            <person name="Bachvaroff T."/>
            <person name="Hill R.T."/>
        </authorList>
    </citation>
    <scope>NUCLEOTIDE SEQUENCE [LARGE SCALE GENOMIC DNA]</scope>
    <source>
        <strain evidence="2 3">P4T</strain>
    </source>
</reference>
<accession>A0ABZ0IZ47</accession>
<sequence>MSKLIKGIILIVTLGLPVSIYLFLQAFGENMYALPVYPETAYVSADCGTVSAGYTVSKLTCDSTNVVVLGDQQTYLFHFPDPSKMDIAGEMNEMRRLVEETKPLDYRLITMSNEEQVDKWDKLAVSQAEIKYWVVTSACADGLEKLMNCQLLLSQFTLKTEGSKSRIVLVDKVGRVRGFYASAEKGEMDRLLVELDVLMQEK</sequence>
<dbReference type="EMBL" id="CP136051">
    <property type="protein sequence ID" value="WOK09638.1"/>
    <property type="molecule type" value="Genomic_DNA"/>
</dbReference>
<keyword evidence="1" id="KW-0812">Transmembrane</keyword>
<evidence type="ECO:0000313" key="2">
    <source>
        <dbReference type="EMBL" id="WOK09638.1"/>
    </source>
</evidence>
<keyword evidence="1" id="KW-0472">Membrane</keyword>
<gene>
    <name evidence="2" type="ORF">RT717_13415</name>
</gene>
<keyword evidence="3" id="KW-1185">Reference proteome</keyword>
<evidence type="ECO:0000256" key="1">
    <source>
        <dbReference type="SAM" id="Phobius"/>
    </source>
</evidence>
<dbReference type="RefSeq" id="WP_317492250.1">
    <property type="nucleotide sequence ID" value="NZ_CP136051.1"/>
</dbReference>
<dbReference type="Proteomes" id="UP001302349">
    <property type="component" value="Chromosome"/>
</dbReference>
<feature type="transmembrane region" description="Helical" evidence="1">
    <location>
        <begin position="7"/>
        <end position="24"/>
    </location>
</feature>
<name>A0ABZ0IZ47_9BACT</name>
<keyword evidence="1" id="KW-1133">Transmembrane helix</keyword>
<organism evidence="2 3">
    <name type="scientific">Imperialibacter roseus</name>
    <dbReference type="NCBI Taxonomy" id="1324217"/>
    <lineage>
        <taxon>Bacteria</taxon>
        <taxon>Pseudomonadati</taxon>
        <taxon>Bacteroidota</taxon>
        <taxon>Cytophagia</taxon>
        <taxon>Cytophagales</taxon>
        <taxon>Flammeovirgaceae</taxon>
        <taxon>Imperialibacter</taxon>
    </lineage>
</organism>
<proteinExistence type="predicted"/>